<dbReference type="Pfam" id="PF00144">
    <property type="entry name" value="Beta-lactamase"/>
    <property type="match status" value="1"/>
</dbReference>
<gene>
    <name evidence="2" type="ORF">METZ01_LOCUS67082</name>
</gene>
<organism evidence="2">
    <name type="scientific">marine metagenome</name>
    <dbReference type="NCBI Taxonomy" id="408172"/>
    <lineage>
        <taxon>unclassified sequences</taxon>
        <taxon>metagenomes</taxon>
        <taxon>ecological metagenomes</taxon>
    </lineage>
</organism>
<dbReference type="Gene3D" id="3.40.710.10">
    <property type="entry name" value="DD-peptidase/beta-lactamase superfamily"/>
    <property type="match status" value="1"/>
</dbReference>
<evidence type="ECO:0000259" key="1">
    <source>
        <dbReference type="Pfam" id="PF00144"/>
    </source>
</evidence>
<reference evidence="2" key="1">
    <citation type="submission" date="2018-05" db="EMBL/GenBank/DDBJ databases">
        <authorList>
            <person name="Lanie J.A."/>
            <person name="Ng W.-L."/>
            <person name="Kazmierczak K.M."/>
            <person name="Andrzejewski T.M."/>
            <person name="Davidsen T.M."/>
            <person name="Wayne K.J."/>
            <person name="Tettelin H."/>
            <person name="Glass J.I."/>
            <person name="Rusch D."/>
            <person name="Podicherti R."/>
            <person name="Tsui H.-C.T."/>
            <person name="Winkler M.E."/>
        </authorList>
    </citation>
    <scope>NUCLEOTIDE SEQUENCE</scope>
</reference>
<sequence length="71" mass="7476">MVAAVFAGDTLWTYALGEASATVPMTVGTPTLIYSTSKTIESAVILALVEEGHFQLTDSLESVLSAHPDYS</sequence>
<name>A0A381TF90_9ZZZZ</name>
<feature type="domain" description="Beta-lactamase-related" evidence="1">
    <location>
        <begin position="1"/>
        <end position="64"/>
    </location>
</feature>
<feature type="non-terminal residue" evidence="2">
    <location>
        <position position="71"/>
    </location>
</feature>
<protein>
    <recommendedName>
        <fullName evidence="1">Beta-lactamase-related domain-containing protein</fullName>
    </recommendedName>
</protein>
<evidence type="ECO:0000313" key="2">
    <source>
        <dbReference type="EMBL" id="SVA14228.1"/>
    </source>
</evidence>
<dbReference type="AlphaFoldDB" id="A0A381TF90"/>
<proteinExistence type="predicted"/>
<dbReference type="SUPFAM" id="SSF56601">
    <property type="entry name" value="beta-lactamase/transpeptidase-like"/>
    <property type="match status" value="1"/>
</dbReference>
<dbReference type="InterPro" id="IPR012338">
    <property type="entry name" value="Beta-lactam/transpept-like"/>
</dbReference>
<accession>A0A381TF90</accession>
<dbReference type="InterPro" id="IPR001466">
    <property type="entry name" value="Beta-lactam-related"/>
</dbReference>
<dbReference type="EMBL" id="UINC01004426">
    <property type="protein sequence ID" value="SVA14228.1"/>
    <property type="molecule type" value="Genomic_DNA"/>
</dbReference>